<comment type="caution">
    <text evidence="1">The sequence shown here is derived from an EMBL/GenBank/DDBJ whole genome shotgun (WGS) entry which is preliminary data.</text>
</comment>
<dbReference type="AlphaFoldDB" id="A0A1M2V9A9"/>
<dbReference type="EMBL" id="MNAD01001552">
    <property type="protein sequence ID" value="OJT04250.1"/>
    <property type="molecule type" value="Genomic_DNA"/>
</dbReference>
<name>A0A1M2V9A9_TRAPU</name>
<dbReference type="Proteomes" id="UP000184267">
    <property type="component" value="Unassembled WGS sequence"/>
</dbReference>
<accession>A0A1M2V9A9</accession>
<gene>
    <name evidence="1" type="ORF">TRAPUB_5040</name>
</gene>
<evidence type="ECO:0000313" key="2">
    <source>
        <dbReference type="Proteomes" id="UP000184267"/>
    </source>
</evidence>
<reference evidence="1 2" key="1">
    <citation type="submission" date="2016-10" db="EMBL/GenBank/DDBJ databases">
        <title>Genome sequence of the basidiomycete white-rot fungus Trametes pubescens.</title>
        <authorList>
            <person name="Makela M.R."/>
            <person name="Granchi Z."/>
            <person name="Peng M."/>
            <person name="De Vries R.P."/>
            <person name="Grigoriev I."/>
            <person name="Riley R."/>
            <person name="Hilden K."/>
        </authorList>
    </citation>
    <scope>NUCLEOTIDE SEQUENCE [LARGE SCALE GENOMIC DNA]</scope>
    <source>
        <strain evidence="1 2">FBCC735</strain>
    </source>
</reference>
<organism evidence="1 2">
    <name type="scientific">Trametes pubescens</name>
    <name type="common">White-rot fungus</name>
    <dbReference type="NCBI Taxonomy" id="154538"/>
    <lineage>
        <taxon>Eukaryota</taxon>
        <taxon>Fungi</taxon>
        <taxon>Dikarya</taxon>
        <taxon>Basidiomycota</taxon>
        <taxon>Agaricomycotina</taxon>
        <taxon>Agaricomycetes</taxon>
        <taxon>Polyporales</taxon>
        <taxon>Polyporaceae</taxon>
        <taxon>Trametes</taxon>
    </lineage>
</organism>
<evidence type="ECO:0000313" key="1">
    <source>
        <dbReference type="EMBL" id="OJT04250.1"/>
    </source>
</evidence>
<sequence length="63" mass="7452">MSNFRLFPFIPDEVPYRADGSVDRERLPQGTNLVMDDITEWFIHCEATCWSNREFVGRSKKNE</sequence>
<proteinExistence type="predicted"/>
<protein>
    <submittedName>
        <fullName evidence="1">Uncharacterized protein</fullName>
    </submittedName>
</protein>
<keyword evidence="2" id="KW-1185">Reference proteome</keyword>